<reference evidence="2" key="1">
    <citation type="submission" date="2018-02" db="EMBL/GenBank/DDBJ databases">
        <authorList>
            <person name="Hausmann B."/>
        </authorList>
    </citation>
    <scope>NUCLEOTIDE SEQUENCE [LARGE SCALE GENOMIC DNA]</scope>
    <source>
        <strain evidence="2">Peat soil MAG SbF1</strain>
    </source>
</reference>
<evidence type="ECO:0000313" key="1">
    <source>
        <dbReference type="EMBL" id="SPF33649.1"/>
    </source>
</evidence>
<dbReference type="Proteomes" id="UP000238916">
    <property type="component" value="Unassembled WGS sequence"/>
</dbReference>
<accession>A0A2U3K219</accession>
<proteinExistence type="predicted"/>
<protein>
    <submittedName>
        <fullName evidence="1">Uncharacterized protein</fullName>
    </submittedName>
</protein>
<name>A0A2U3K219_9FIRM</name>
<evidence type="ECO:0000313" key="2">
    <source>
        <dbReference type="Proteomes" id="UP000238916"/>
    </source>
</evidence>
<sequence>MRTPNNIIRILMINKTLFRFDKLKVLDISAGLVSSSTLKFSLLARNDYLYARRKKYFTKIRLDILGLLGKI</sequence>
<organism evidence="1 2">
    <name type="scientific">Candidatus Desulfosporosinus infrequens</name>
    <dbReference type="NCBI Taxonomy" id="2043169"/>
    <lineage>
        <taxon>Bacteria</taxon>
        <taxon>Bacillati</taxon>
        <taxon>Bacillota</taxon>
        <taxon>Clostridia</taxon>
        <taxon>Eubacteriales</taxon>
        <taxon>Desulfitobacteriaceae</taxon>
        <taxon>Desulfosporosinus</taxon>
    </lineage>
</organism>
<gene>
    <name evidence="1" type="ORF">SBF1_1230016</name>
</gene>
<dbReference type="EMBL" id="OMOF01000028">
    <property type="protein sequence ID" value="SPF33649.1"/>
    <property type="molecule type" value="Genomic_DNA"/>
</dbReference>
<dbReference type="AlphaFoldDB" id="A0A2U3K219"/>